<dbReference type="RefSeq" id="WP_309533001.1">
    <property type="nucleotide sequence ID" value="NZ_CP133721.1"/>
</dbReference>
<organism evidence="1 2">
    <name type="scientific">Flavobacterium nakdongensis</name>
    <dbReference type="NCBI Taxonomy" id="3073563"/>
    <lineage>
        <taxon>Bacteria</taxon>
        <taxon>Pseudomonadati</taxon>
        <taxon>Bacteroidota</taxon>
        <taxon>Flavobacteriia</taxon>
        <taxon>Flavobacteriales</taxon>
        <taxon>Flavobacteriaceae</taxon>
        <taxon>Flavobacterium</taxon>
    </lineage>
</organism>
<gene>
    <name evidence="1" type="ORF">RF683_04495</name>
</gene>
<sequence>MKNLILIRHGKSSWEAPLSDIDRPLSAKGIKDALYISSEILSILPKKYLVWSSIAKRTQETSYIFAQNMQFPIENIIFRNDLYTFDVSQLTKIIKTCDTNIDNLIVFGHNDAITNFVNQFGNNKIEHVPTSGLIHIQFETTCWQKIKKGKIVNLFFPKKIERYK</sequence>
<dbReference type="CDD" id="cd07040">
    <property type="entry name" value="HP"/>
    <property type="match status" value="1"/>
</dbReference>
<protein>
    <submittedName>
        <fullName evidence="1">Histidine phosphatase family protein</fullName>
    </submittedName>
</protein>
<dbReference type="Pfam" id="PF00300">
    <property type="entry name" value="His_Phos_1"/>
    <property type="match status" value="1"/>
</dbReference>
<dbReference type="Proteomes" id="UP001180481">
    <property type="component" value="Chromosome"/>
</dbReference>
<dbReference type="PANTHER" id="PTHR47623">
    <property type="entry name" value="OS09G0287300 PROTEIN"/>
    <property type="match status" value="1"/>
</dbReference>
<reference evidence="1" key="1">
    <citation type="submission" date="2023-09" db="EMBL/GenBank/DDBJ databases">
        <title>Flavobacterium sp. 20NA77.7 isolated from freshwater.</title>
        <authorList>
            <person name="Le V."/>
            <person name="Ko S.-R."/>
            <person name="Ahn C.-Y."/>
            <person name="Oh H.-M."/>
        </authorList>
    </citation>
    <scope>NUCLEOTIDE SEQUENCE</scope>
    <source>
        <strain evidence="1">20NA77.7</strain>
    </source>
</reference>
<proteinExistence type="predicted"/>
<evidence type="ECO:0000313" key="2">
    <source>
        <dbReference type="Proteomes" id="UP001180481"/>
    </source>
</evidence>
<name>A0ABY9RBU9_9FLAO</name>
<dbReference type="SMART" id="SM00855">
    <property type="entry name" value="PGAM"/>
    <property type="match status" value="1"/>
</dbReference>
<dbReference type="PANTHER" id="PTHR47623:SF1">
    <property type="entry name" value="OS09G0287300 PROTEIN"/>
    <property type="match status" value="1"/>
</dbReference>
<dbReference type="InterPro" id="IPR029033">
    <property type="entry name" value="His_PPase_superfam"/>
</dbReference>
<dbReference type="InterPro" id="IPR013078">
    <property type="entry name" value="His_Pase_superF_clade-1"/>
</dbReference>
<dbReference type="EMBL" id="CP133721">
    <property type="protein sequence ID" value="WMW78707.1"/>
    <property type="molecule type" value="Genomic_DNA"/>
</dbReference>
<keyword evidence="2" id="KW-1185">Reference proteome</keyword>
<evidence type="ECO:0000313" key="1">
    <source>
        <dbReference type="EMBL" id="WMW78707.1"/>
    </source>
</evidence>
<accession>A0ABY9RBU9</accession>
<dbReference type="SUPFAM" id="SSF53254">
    <property type="entry name" value="Phosphoglycerate mutase-like"/>
    <property type="match status" value="1"/>
</dbReference>
<dbReference type="Gene3D" id="3.40.50.1240">
    <property type="entry name" value="Phosphoglycerate mutase-like"/>
    <property type="match status" value="1"/>
</dbReference>